<name>A0AAF0AWK1_9SCHI</name>
<dbReference type="GeneID" id="80877650"/>
<reference evidence="2 3" key="1">
    <citation type="journal article" date="2023" name="G3 (Bethesda)">
        <title>A high-quality reference genome for the fission yeast Schizosaccharomyces osmophilus.</title>
        <authorList>
            <person name="Jia G.S."/>
            <person name="Zhang W.C."/>
            <person name="Liang Y."/>
            <person name="Liu X.H."/>
            <person name="Rhind N."/>
            <person name="Pidoux A."/>
            <person name="Brysch-Herzberg M."/>
            <person name="Du L.L."/>
        </authorList>
    </citation>
    <scope>NUCLEOTIDE SEQUENCE [LARGE SCALE GENOMIC DNA]</scope>
    <source>
        <strain evidence="2 3">CBS 15793</strain>
    </source>
</reference>
<keyword evidence="3" id="KW-1185">Reference proteome</keyword>
<dbReference type="PANTHER" id="PTHR21314:SF1">
    <property type="entry name" value="QUEUOSINE SALVAGE PROTEIN"/>
    <property type="match status" value="1"/>
</dbReference>
<accession>A0AAF0AWK1</accession>
<comment type="function">
    <text evidence="1">Catalyzes the hydrolysis of queuosine 5'-phosphate, releasing the nucleobase queuine (q). Is required for salvage of queuine from exogenous queuosine (Q) that is imported and then converted to queuosine 5'-phosphate intracellularly.</text>
</comment>
<protein>
    <recommendedName>
        <fullName evidence="1">Queuosine 5'-phosphate N-glycosylase/hydrolase</fullName>
        <ecNumber evidence="1">3.2.2.-</ecNumber>
    </recommendedName>
    <alternativeName>
        <fullName evidence="1">Queuosine-nucleotide N-glycosylase/hydrolase</fullName>
    </alternativeName>
</protein>
<dbReference type="KEGG" id="som:SOMG_04174"/>
<dbReference type="Proteomes" id="UP001212411">
    <property type="component" value="Chromosome 3"/>
</dbReference>
<dbReference type="InterPro" id="IPR019438">
    <property type="entry name" value="Q_salvage"/>
</dbReference>
<dbReference type="RefSeq" id="XP_056039064.1">
    <property type="nucleotide sequence ID" value="XM_056182961.1"/>
</dbReference>
<dbReference type="GO" id="GO:0016787">
    <property type="term" value="F:hydrolase activity"/>
    <property type="evidence" value="ECO:0007669"/>
    <property type="project" value="UniProtKB-KW"/>
</dbReference>
<dbReference type="EMBL" id="CP115613">
    <property type="protein sequence ID" value="WBW74821.1"/>
    <property type="molecule type" value="Genomic_DNA"/>
</dbReference>
<keyword evidence="1" id="KW-0378">Hydrolase</keyword>
<sequence length="331" mass="37179">MSGNNLLENIKTSTKELVDLCNWISISQSSLPALIDALKGTLQDARPLKFPLNFKSIEDEVNFVALYGLVSFGSGFREQLHEAIGRGAQEASLFLMLSIYISNENGIPDATHLTNIKEHDIQSWMNLPAIEETPVESLPGVFAVSSSHLMELVKKMTFVLNSTGEILKKENFSSLGEFCLRYGNSKDPSILIHALVSTFPAFHDIEQVFGKEVYLLKKAQVVAYQLSLLYPDRFGRQGLCIFADNVIPTVLYLYGVLEIPNELKAKLENKTPLEKEEIVVLRASSVFVCELISERTKIPSPQIDQALWKLGKFSPEIRNSPRFLYQDTIMF</sequence>
<organism evidence="2 3">
    <name type="scientific">Schizosaccharomyces osmophilus</name>
    <dbReference type="NCBI Taxonomy" id="2545709"/>
    <lineage>
        <taxon>Eukaryota</taxon>
        <taxon>Fungi</taxon>
        <taxon>Dikarya</taxon>
        <taxon>Ascomycota</taxon>
        <taxon>Taphrinomycotina</taxon>
        <taxon>Schizosaccharomycetes</taxon>
        <taxon>Schizosaccharomycetales</taxon>
        <taxon>Schizosaccharomycetaceae</taxon>
        <taxon>Schizosaccharomyces</taxon>
    </lineage>
</organism>
<dbReference type="PANTHER" id="PTHR21314">
    <property type="entry name" value="QUEUOSINE 5'-PHOSPHATE N-GLYCOSYLASE_HYDROLASE-RELATED"/>
    <property type="match status" value="1"/>
</dbReference>
<proteinExistence type="inferred from homology"/>
<gene>
    <name evidence="2" type="primary">qtr3b</name>
    <name evidence="2" type="ORF">SOMG_04174</name>
</gene>
<evidence type="ECO:0000313" key="3">
    <source>
        <dbReference type="Proteomes" id="UP001212411"/>
    </source>
</evidence>
<comment type="similarity">
    <text evidence="1">Belongs to the QNG1 protein family.</text>
</comment>
<dbReference type="Pfam" id="PF10343">
    <property type="entry name" value="Q_salvage"/>
    <property type="match status" value="1"/>
</dbReference>
<evidence type="ECO:0000256" key="1">
    <source>
        <dbReference type="RuleBase" id="RU365002"/>
    </source>
</evidence>
<dbReference type="GO" id="GO:0006400">
    <property type="term" value="P:tRNA modification"/>
    <property type="evidence" value="ECO:0007669"/>
    <property type="project" value="TreeGrafter"/>
</dbReference>
<dbReference type="EC" id="3.2.2.-" evidence="1"/>
<comment type="catalytic activity">
    <reaction evidence="1">
        <text>queuosine 5'-phosphate + H2O = queuine + D-ribose 5-phosphate</text>
        <dbReference type="Rhea" id="RHEA:75387"/>
        <dbReference type="ChEBI" id="CHEBI:15377"/>
        <dbReference type="ChEBI" id="CHEBI:17433"/>
        <dbReference type="ChEBI" id="CHEBI:78346"/>
        <dbReference type="ChEBI" id="CHEBI:194371"/>
    </reaction>
    <physiologicalReaction direction="left-to-right" evidence="1">
        <dbReference type="Rhea" id="RHEA:75388"/>
    </physiologicalReaction>
</comment>
<evidence type="ECO:0000313" key="2">
    <source>
        <dbReference type="EMBL" id="WBW74821.1"/>
    </source>
</evidence>
<dbReference type="AlphaFoldDB" id="A0AAF0AWK1"/>